<sequence length="203" mass="23599">MQTTLIPTCSGKRSLNCRAKLIALNDDSRAINLVPHNFWIRRTCYKEQARNKDEWAKNRKRFARNSSEPHGDPSVACKHKEEGCNPCRATLLSPTDISAFHDKIYKHKTAADRNSFVFKYILTQVPKQHRPRKKTNPRSRTVTKYFIRHTSGRILNVCNQTFLFVTRFSRKRVNNLSKHMKVSGECPPERRGGARLKPRHTDI</sequence>
<proteinExistence type="predicted"/>
<feature type="region of interest" description="Disordered" evidence="1">
    <location>
        <begin position="179"/>
        <end position="203"/>
    </location>
</feature>
<keyword evidence="3" id="KW-1185">Reference proteome</keyword>
<evidence type="ECO:0000313" key="2">
    <source>
        <dbReference type="EMBL" id="KAJ8871177.1"/>
    </source>
</evidence>
<protein>
    <submittedName>
        <fullName evidence="2">Uncharacterized protein</fullName>
    </submittedName>
</protein>
<gene>
    <name evidence="2" type="ORF">PR048_027483</name>
</gene>
<reference evidence="2 3" key="1">
    <citation type="submission" date="2023-02" db="EMBL/GenBank/DDBJ databases">
        <title>LHISI_Scaffold_Assembly.</title>
        <authorList>
            <person name="Stuart O.P."/>
            <person name="Cleave R."/>
            <person name="Magrath M.J.L."/>
            <person name="Mikheyev A.S."/>
        </authorList>
    </citation>
    <scope>NUCLEOTIDE SEQUENCE [LARGE SCALE GENOMIC DNA]</scope>
    <source>
        <strain evidence="2">Daus_M_001</strain>
        <tissue evidence="2">Leg muscle</tissue>
    </source>
</reference>
<dbReference type="EMBL" id="JARBHB010000012">
    <property type="protein sequence ID" value="KAJ8871177.1"/>
    <property type="molecule type" value="Genomic_DNA"/>
</dbReference>
<accession>A0ABQ9GFK9</accession>
<dbReference type="Proteomes" id="UP001159363">
    <property type="component" value="Chromosome 11"/>
</dbReference>
<comment type="caution">
    <text evidence="2">The sequence shown here is derived from an EMBL/GenBank/DDBJ whole genome shotgun (WGS) entry which is preliminary data.</text>
</comment>
<organism evidence="2 3">
    <name type="scientific">Dryococelus australis</name>
    <dbReference type="NCBI Taxonomy" id="614101"/>
    <lineage>
        <taxon>Eukaryota</taxon>
        <taxon>Metazoa</taxon>
        <taxon>Ecdysozoa</taxon>
        <taxon>Arthropoda</taxon>
        <taxon>Hexapoda</taxon>
        <taxon>Insecta</taxon>
        <taxon>Pterygota</taxon>
        <taxon>Neoptera</taxon>
        <taxon>Polyneoptera</taxon>
        <taxon>Phasmatodea</taxon>
        <taxon>Verophasmatodea</taxon>
        <taxon>Anareolatae</taxon>
        <taxon>Phasmatidae</taxon>
        <taxon>Eurycanthinae</taxon>
        <taxon>Dryococelus</taxon>
    </lineage>
</organism>
<evidence type="ECO:0000313" key="3">
    <source>
        <dbReference type="Proteomes" id="UP001159363"/>
    </source>
</evidence>
<name>A0ABQ9GFK9_9NEOP</name>
<feature type="compositionally biased region" description="Basic residues" evidence="1">
    <location>
        <begin position="193"/>
        <end position="203"/>
    </location>
</feature>
<evidence type="ECO:0000256" key="1">
    <source>
        <dbReference type="SAM" id="MobiDB-lite"/>
    </source>
</evidence>